<feature type="region of interest" description="Disordered" evidence="1">
    <location>
        <begin position="1"/>
        <end position="73"/>
    </location>
</feature>
<comment type="caution">
    <text evidence="2">The sequence shown here is derived from an EMBL/GenBank/DDBJ whole genome shotgun (WGS) entry which is preliminary data.</text>
</comment>
<dbReference type="Proteomes" id="UP000266188">
    <property type="component" value="Unassembled WGS sequence"/>
</dbReference>
<feature type="region of interest" description="Disordered" evidence="1">
    <location>
        <begin position="497"/>
        <end position="548"/>
    </location>
</feature>
<feature type="region of interest" description="Disordered" evidence="1">
    <location>
        <begin position="635"/>
        <end position="878"/>
    </location>
</feature>
<feature type="compositionally biased region" description="Polar residues" evidence="1">
    <location>
        <begin position="467"/>
        <end position="477"/>
    </location>
</feature>
<keyword evidence="3" id="KW-1185">Reference proteome</keyword>
<dbReference type="AlphaFoldDB" id="A0A3A2ZEZ2"/>
<feature type="compositionally biased region" description="Polar residues" evidence="1">
    <location>
        <begin position="30"/>
        <end position="40"/>
    </location>
</feature>
<reference evidence="3" key="1">
    <citation type="submission" date="2017-02" db="EMBL/GenBank/DDBJ databases">
        <authorList>
            <person name="Tafer H."/>
            <person name="Lopandic K."/>
        </authorList>
    </citation>
    <scope>NUCLEOTIDE SEQUENCE [LARGE SCALE GENOMIC DNA]</scope>
    <source>
        <strain evidence="3">CBS 366.77</strain>
    </source>
</reference>
<proteinExistence type="predicted"/>
<feature type="compositionally biased region" description="Low complexity" evidence="1">
    <location>
        <begin position="162"/>
        <end position="176"/>
    </location>
</feature>
<feature type="region of interest" description="Disordered" evidence="1">
    <location>
        <begin position="324"/>
        <end position="477"/>
    </location>
</feature>
<feature type="compositionally biased region" description="Polar residues" evidence="1">
    <location>
        <begin position="50"/>
        <end position="73"/>
    </location>
</feature>
<name>A0A3A2ZEZ2_9EURO</name>
<feature type="compositionally biased region" description="Basic and acidic residues" evidence="1">
    <location>
        <begin position="94"/>
        <end position="110"/>
    </location>
</feature>
<sequence length="931" mass="102072">MWHWKDEAPLGSTIPTKSVSSLRSRRATDSAISAQQQWPETSGRMRGSLYPTNTTVSSRPYSQLSTEGLSNPTLGEIRTRKLWLRREEAVKVKEREEKMSTGEPRDERNSHVHSSPARAAATTSTTNYSSHSSSHLKSSRVQSSFDSPKIPRRKRALTAHHSSTIETPSPESSSPSYVSLYDRSRRSVPSLGLSNITARFPSSQPLSPALKKNRTSVYSDGANSPLSPNAPQPRERSVHIAQQAVRPDVKATMPSTVTDVEDRTLTGQSNHALNGVDKDQEQGPGTPTADARSKNEDIFLNIAKSDSVRRESLGRLEPRRSRYRFSNHSLRSPTSAEQTPSPDQLRFNNYDSPLYSNDLSPSVRYNSAAPSSASAHPLDDHTHSRYSAIGSSSRSTVGVPHSRFSRASPDTSPRSPAINPDRRSSLQDSRSYRHSTLSTIRSSRQPSASEATERARVDHERARQDGTESTLSTTAPSTVWDELEDLKSRIRKLELTGKLPPSSQEAMSSAVVERPRTAATTATTLSSSPKHDRRVSNPSAGSDVATTTSQIHPLLQSALAKGKDVLSREVYNALEMTVADALRLSSILGSGVPLSGNFSVANGYNSSDRQARRKADSVCRSLTELCLALSDEQLNKQRPTSHERDSNSYQQNGFDGMSPATTPSYQRSGSHEPEGTSRRRSTTTRAPSRLDTRRSSLANTAVPPSPLPDSKQTPSPSVEAPTSRLSRLSTSSRTRRLQTADDNEENGPPIRSLSRATTDISAATYTPRIPRQRISHEYRTSHSTIRPQQSQSPTSTSQTQQQQQTPQPRTPSISQSGIPFRRSYVTPASYTPATSRSSIQAGSRRYGLSSNFTPSPSDRTPAENTGVPRPSQPEPSQTRIIAPSNKVATSYTPIPQNRIRTNSLGARRFGMRQRPMSTVDDAVHTLDDSID</sequence>
<organism evidence="2 3">
    <name type="scientific">Aspergillus sclerotialis</name>
    <dbReference type="NCBI Taxonomy" id="2070753"/>
    <lineage>
        <taxon>Eukaryota</taxon>
        <taxon>Fungi</taxon>
        <taxon>Dikarya</taxon>
        <taxon>Ascomycota</taxon>
        <taxon>Pezizomycotina</taxon>
        <taxon>Eurotiomycetes</taxon>
        <taxon>Eurotiomycetidae</taxon>
        <taxon>Eurotiales</taxon>
        <taxon>Aspergillaceae</taxon>
        <taxon>Aspergillus</taxon>
        <taxon>Aspergillus subgen. Polypaecilum</taxon>
    </lineage>
</organism>
<dbReference type="OrthoDB" id="5369729at2759"/>
<evidence type="ECO:0008006" key="4">
    <source>
        <dbReference type="Google" id="ProtNLM"/>
    </source>
</evidence>
<feature type="compositionally biased region" description="Low complexity" evidence="1">
    <location>
        <begin position="114"/>
        <end position="144"/>
    </location>
</feature>
<protein>
    <recommendedName>
        <fullName evidence="4">LPXTG-motif cell wall anchor domain protein</fullName>
    </recommendedName>
</protein>
<feature type="compositionally biased region" description="Polar residues" evidence="1">
    <location>
        <begin position="426"/>
        <end position="450"/>
    </location>
</feature>
<dbReference type="EMBL" id="MVGC01000679">
    <property type="protein sequence ID" value="RJE17894.1"/>
    <property type="molecule type" value="Genomic_DNA"/>
</dbReference>
<feature type="compositionally biased region" description="Low complexity" evidence="1">
    <location>
        <begin position="783"/>
        <end position="816"/>
    </location>
</feature>
<feature type="region of interest" description="Disordered" evidence="1">
    <location>
        <begin position="195"/>
        <end position="294"/>
    </location>
</feature>
<feature type="compositionally biased region" description="Polar residues" evidence="1">
    <location>
        <begin position="647"/>
        <end position="668"/>
    </location>
</feature>
<feature type="compositionally biased region" description="Polar residues" evidence="1">
    <location>
        <begin position="754"/>
        <end position="764"/>
    </location>
</feature>
<accession>A0A3A2ZEZ2</accession>
<gene>
    <name evidence="2" type="ORF">PHISCL_09770</name>
</gene>
<feature type="compositionally biased region" description="Polar residues" evidence="1">
    <location>
        <begin position="215"/>
        <end position="229"/>
    </location>
</feature>
<evidence type="ECO:0000313" key="3">
    <source>
        <dbReference type="Proteomes" id="UP000266188"/>
    </source>
</evidence>
<evidence type="ECO:0000313" key="2">
    <source>
        <dbReference type="EMBL" id="RJE17894.1"/>
    </source>
</evidence>
<feature type="compositionally biased region" description="Polar residues" evidence="1">
    <location>
        <begin position="826"/>
        <end position="841"/>
    </location>
</feature>
<feature type="region of interest" description="Disordered" evidence="1">
    <location>
        <begin position="94"/>
        <end position="180"/>
    </location>
</feature>
<feature type="compositionally biased region" description="Polar residues" evidence="1">
    <location>
        <begin position="195"/>
        <end position="206"/>
    </location>
</feature>
<feature type="compositionally biased region" description="Basic and acidic residues" evidence="1">
    <location>
        <begin position="451"/>
        <end position="466"/>
    </location>
</feature>
<feature type="compositionally biased region" description="Low complexity" evidence="1">
    <location>
        <begin position="385"/>
        <end position="395"/>
    </location>
</feature>
<evidence type="ECO:0000256" key="1">
    <source>
        <dbReference type="SAM" id="MobiDB-lite"/>
    </source>
</evidence>
<feature type="compositionally biased region" description="Polar residues" evidence="1">
    <location>
        <begin position="536"/>
        <end position="548"/>
    </location>
</feature>
<feature type="compositionally biased region" description="Low complexity" evidence="1">
    <location>
        <begin position="722"/>
        <end position="732"/>
    </location>
</feature>
<feature type="compositionally biased region" description="Polar residues" evidence="1">
    <location>
        <begin position="13"/>
        <end position="22"/>
    </location>
</feature>
<feature type="compositionally biased region" description="Polar residues" evidence="1">
    <location>
        <begin position="848"/>
        <end position="858"/>
    </location>
</feature>
<feature type="compositionally biased region" description="Polar residues" evidence="1">
    <location>
        <begin position="324"/>
        <end position="365"/>
    </location>
</feature>